<protein>
    <submittedName>
        <fullName evidence="2">Uncharacterized protein</fullName>
    </submittedName>
</protein>
<sequence>MSEQDVSGPRLLREAGRTYAAAGLGLTGALILLAAAGWPRSTISTPEAVLNGLCLGLTEATVLLNGYLWIGRRISASPRYQDGQLPRKTAGWIWAAYQGAALPLAVAQHRLRRGELGTILALVLITGQELLLRAIQTALTPTHQLLGIGVSVAIGIALAVSPWVPRFHWLFAVLQGTLMGLLHGLVFTITGSLAAVVTATAASYLVLKRI</sequence>
<comment type="caution">
    <text evidence="2">The sequence shown here is derived from an EMBL/GenBank/DDBJ whole genome shotgun (WGS) entry which is preliminary data.</text>
</comment>
<evidence type="ECO:0000313" key="2">
    <source>
        <dbReference type="EMBL" id="OKL53248.1"/>
    </source>
</evidence>
<dbReference type="EMBL" id="MQVR01000074">
    <property type="protein sequence ID" value="OKL53248.1"/>
    <property type="molecule type" value="Genomic_DNA"/>
</dbReference>
<keyword evidence="1" id="KW-1133">Transmembrane helix</keyword>
<keyword evidence="3" id="KW-1185">Reference proteome</keyword>
<organism evidence="2 3">
    <name type="scientific">Bowdeniella nasicola</name>
    <dbReference type="NCBI Taxonomy" id="208480"/>
    <lineage>
        <taxon>Bacteria</taxon>
        <taxon>Bacillati</taxon>
        <taxon>Actinomycetota</taxon>
        <taxon>Actinomycetes</taxon>
        <taxon>Actinomycetales</taxon>
        <taxon>Actinomycetaceae</taxon>
        <taxon>Bowdeniella</taxon>
    </lineage>
</organism>
<dbReference type="AlphaFoldDB" id="A0A1Q5Q042"/>
<feature type="transmembrane region" description="Helical" evidence="1">
    <location>
        <begin position="19"/>
        <end position="38"/>
    </location>
</feature>
<dbReference type="Proteomes" id="UP000185628">
    <property type="component" value="Unassembled WGS sequence"/>
</dbReference>
<keyword evidence="1" id="KW-0472">Membrane</keyword>
<feature type="transmembrane region" description="Helical" evidence="1">
    <location>
        <begin position="50"/>
        <end position="70"/>
    </location>
</feature>
<accession>A0A1Q5Q042</accession>
<feature type="transmembrane region" description="Helical" evidence="1">
    <location>
        <begin position="184"/>
        <end position="207"/>
    </location>
</feature>
<feature type="transmembrane region" description="Helical" evidence="1">
    <location>
        <begin position="145"/>
        <end position="164"/>
    </location>
</feature>
<evidence type="ECO:0000313" key="3">
    <source>
        <dbReference type="Proteomes" id="UP000185628"/>
    </source>
</evidence>
<gene>
    <name evidence="2" type="ORF">BSZ39_10485</name>
</gene>
<keyword evidence="1" id="KW-0812">Transmembrane</keyword>
<evidence type="ECO:0000256" key="1">
    <source>
        <dbReference type="SAM" id="Phobius"/>
    </source>
</evidence>
<reference evidence="3" key="1">
    <citation type="submission" date="2016-12" db="EMBL/GenBank/DDBJ databases">
        <authorList>
            <person name="Meng X."/>
        </authorList>
    </citation>
    <scope>NUCLEOTIDE SEQUENCE [LARGE SCALE GENOMIC DNA]</scope>
    <source>
        <strain evidence="3">DSM 19116</strain>
    </source>
</reference>
<name>A0A1Q5Q042_9ACTO</name>
<proteinExistence type="predicted"/>